<dbReference type="PROSITE" id="PS01094">
    <property type="entry name" value="UPF0076"/>
    <property type="match status" value="1"/>
</dbReference>
<dbReference type="Gene3D" id="3.30.1330.40">
    <property type="entry name" value="RutC-like"/>
    <property type="match status" value="1"/>
</dbReference>
<dbReference type="Pfam" id="PF01042">
    <property type="entry name" value="Ribonuc_L-PSP"/>
    <property type="match status" value="1"/>
</dbReference>
<dbReference type="InterPro" id="IPR006056">
    <property type="entry name" value="RidA"/>
</dbReference>
<dbReference type="SUPFAM" id="SSF55298">
    <property type="entry name" value="YjgF-like"/>
    <property type="match status" value="1"/>
</dbReference>
<evidence type="ECO:0000256" key="1">
    <source>
        <dbReference type="ARBA" id="ARBA00010552"/>
    </source>
</evidence>
<name>A0ABV4K1P8_9BACT</name>
<dbReference type="InterPro" id="IPR035959">
    <property type="entry name" value="RutC-like_sf"/>
</dbReference>
<sequence>MKFVSTPDCAPPAGHYSQGVVHGGLVWVSGMLAVDPATGERRLGTIEEQTRQALDNVDAVLRAAGSGRDRVLKCTCYIADIELWGRVNAVYAEFFGEHKPARAVVPTRELHYGFLVEIECVAAVNAVEETGGEGA</sequence>
<dbReference type="InterPro" id="IPR019897">
    <property type="entry name" value="RidA_CS"/>
</dbReference>
<dbReference type="Proteomes" id="UP001568698">
    <property type="component" value="Unassembled WGS sequence"/>
</dbReference>
<dbReference type="NCBIfam" id="TIGR00004">
    <property type="entry name" value="Rid family detoxifying hydrolase"/>
    <property type="match status" value="1"/>
</dbReference>
<evidence type="ECO:0000313" key="3">
    <source>
        <dbReference type="Proteomes" id="UP001568698"/>
    </source>
</evidence>
<organism evidence="2 3">
    <name type="scientific">Pseudodesulfovibrio karagichevae</name>
    <dbReference type="NCBI Taxonomy" id="3239305"/>
    <lineage>
        <taxon>Bacteria</taxon>
        <taxon>Pseudomonadati</taxon>
        <taxon>Thermodesulfobacteriota</taxon>
        <taxon>Desulfovibrionia</taxon>
        <taxon>Desulfovibrionales</taxon>
        <taxon>Desulfovibrionaceae</taxon>
    </lineage>
</organism>
<dbReference type="PANTHER" id="PTHR11803:SF58">
    <property type="entry name" value="PROTEIN HMF1-RELATED"/>
    <property type="match status" value="1"/>
</dbReference>
<evidence type="ECO:0000313" key="2">
    <source>
        <dbReference type="EMBL" id="MEZ7196850.1"/>
    </source>
</evidence>
<dbReference type="PANTHER" id="PTHR11803">
    <property type="entry name" value="2-IMINOBUTANOATE/2-IMINOPROPANOATE DEAMINASE RIDA"/>
    <property type="match status" value="1"/>
</dbReference>
<dbReference type="GO" id="GO:0016787">
    <property type="term" value="F:hydrolase activity"/>
    <property type="evidence" value="ECO:0007669"/>
    <property type="project" value="UniProtKB-KW"/>
</dbReference>
<dbReference type="EC" id="3.5.-.-" evidence="2"/>
<proteinExistence type="inferred from homology"/>
<dbReference type="EMBL" id="JBGLYH010000020">
    <property type="protein sequence ID" value="MEZ7196850.1"/>
    <property type="molecule type" value="Genomic_DNA"/>
</dbReference>
<comment type="similarity">
    <text evidence="1">Belongs to the RutC family.</text>
</comment>
<dbReference type="InterPro" id="IPR006175">
    <property type="entry name" value="YjgF/YER057c/UK114"/>
</dbReference>
<gene>
    <name evidence="2" type="ORF">AB6M95_08835</name>
</gene>
<keyword evidence="3" id="KW-1185">Reference proteome</keyword>
<protein>
    <submittedName>
        <fullName evidence="2">RidA family protein</fullName>
        <ecNumber evidence="2">3.5.-.-</ecNumber>
    </submittedName>
</protein>
<comment type="caution">
    <text evidence="2">The sequence shown here is derived from an EMBL/GenBank/DDBJ whole genome shotgun (WGS) entry which is preliminary data.</text>
</comment>
<accession>A0ABV4K1P8</accession>
<dbReference type="CDD" id="cd00448">
    <property type="entry name" value="YjgF_YER057c_UK114_family"/>
    <property type="match status" value="1"/>
</dbReference>
<reference evidence="2 3" key="1">
    <citation type="submission" date="2024-08" db="EMBL/GenBank/DDBJ databases">
        <title>Sulfate-reducing bacteria isolated from formation water of the oil field in Kazakhstan and description of Pseudodesulfovibrio sp.</title>
        <authorList>
            <person name="Bidzhieva S.K."/>
            <person name="Tourova T.P."/>
            <person name="Grouzdev D.S."/>
            <person name="Beletsky A.V."/>
            <person name="Sokolova D.S."/>
            <person name="Samigullina S.R."/>
            <person name="Poltaraus A.B."/>
            <person name="Avtukh A.N."/>
            <person name="Tereshina V.M."/>
            <person name="Zhaparov N.S."/>
            <person name="Mardanov A.V."/>
            <person name="Nazina T.N."/>
        </authorList>
    </citation>
    <scope>NUCLEOTIDE SEQUENCE [LARGE SCALE GENOMIC DNA]</scope>
    <source>
        <strain evidence="2 3">9FUS</strain>
    </source>
</reference>
<dbReference type="RefSeq" id="WP_371386371.1">
    <property type="nucleotide sequence ID" value="NZ_JBGLYH010000020.1"/>
</dbReference>
<keyword evidence="2" id="KW-0378">Hydrolase</keyword>